<gene>
    <name evidence="1" type="ORF">V5799_027547</name>
</gene>
<proteinExistence type="predicted"/>
<protein>
    <submittedName>
        <fullName evidence="1">Uncharacterized protein</fullName>
    </submittedName>
</protein>
<dbReference type="AlphaFoldDB" id="A0AAQ4DFE7"/>
<organism evidence="1 2">
    <name type="scientific">Amblyomma americanum</name>
    <name type="common">Lone star tick</name>
    <dbReference type="NCBI Taxonomy" id="6943"/>
    <lineage>
        <taxon>Eukaryota</taxon>
        <taxon>Metazoa</taxon>
        <taxon>Ecdysozoa</taxon>
        <taxon>Arthropoda</taxon>
        <taxon>Chelicerata</taxon>
        <taxon>Arachnida</taxon>
        <taxon>Acari</taxon>
        <taxon>Parasitiformes</taxon>
        <taxon>Ixodida</taxon>
        <taxon>Ixodoidea</taxon>
        <taxon>Ixodidae</taxon>
        <taxon>Amblyomminae</taxon>
        <taxon>Amblyomma</taxon>
    </lineage>
</organism>
<comment type="caution">
    <text evidence="1">The sequence shown here is derived from an EMBL/GenBank/DDBJ whole genome shotgun (WGS) entry which is preliminary data.</text>
</comment>
<name>A0AAQ4DFE7_AMBAM</name>
<accession>A0AAQ4DFE7</accession>
<evidence type="ECO:0000313" key="1">
    <source>
        <dbReference type="EMBL" id="KAK8761187.1"/>
    </source>
</evidence>
<keyword evidence="2" id="KW-1185">Reference proteome</keyword>
<dbReference type="EMBL" id="JARKHS020031446">
    <property type="protein sequence ID" value="KAK8761187.1"/>
    <property type="molecule type" value="Genomic_DNA"/>
</dbReference>
<evidence type="ECO:0000313" key="2">
    <source>
        <dbReference type="Proteomes" id="UP001321473"/>
    </source>
</evidence>
<sequence>MSSLHKTTRQVRRVGKWGGVGLFSSRALSSFRLGSYQPCEYRASILRITIISYIKIGRRNTEHPHDGHFASCVSLKRVQYLLRCQP</sequence>
<dbReference type="Proteomes" id="UP001321473">
    <property type="component" value="Unassembled WGS sequence"/>
</dbReference>
<reference evidence="1 2" key="1">
    <citation type="journal article" date="2023" name="Arcadia Sci">
        <title>De novo assembly of a long-read Amblyomma americanum tick genome.</title>
        <authorList>
            <person name="Chou S."/>
            <person name="Poskanzer K.E."/>
            <person name="Rollins M."/>
            <person name="Thuy-Boun P.S."/>
        </authorList>
    </citation>
    <scope>NUCLEOTIDE SEQUENCE [LARGE SCALE GENOMIC DNA]</scope>
    <source>
        <strain evidence="1">F_SG_1</strain>
        <tissue evidence="1">Salivary glands</tissue>
    </source>
</reference>